<name>E9DRR6_METAQ</name>
<dbReference type="AlphaFoldDB" id="E9DRR6"/>
<dbReference type="PANTHER" id="PTHR48174:SF5">
    <property type="entry name" value="VACUOLAR PROTEIN SORTING-ASSOCIATED PROTEIN 62"/>
    <property type="match status" value="1"/>
</dbReference>
<dbReference type="PANTHER" id="PTHR48174">
    <property type="entry name" value="DUF946 FAMILY PROTEIN"/>
    <property type="match status" value="1"/>
</dbReference>
<dbReference type="HOGENOM" id="CLU_024079_3_0_1"/>
<feature type="transmembrane region" description="Helical" evidence="1">
    <location>
        <begin position="522"/>
        <end position="543"/>
    </location>
</feature>
<keyword evidence="1" id="KW-1133">Transmembrane helix</keyword>
<reference evidence="2 3" key="1">
    <citation type="journal article" date="2011" name="PLoS Genet.">
        <title>Genome sequencing and comparative transcriptomics of the model entomopathogenic fungi Metarhizium anisopliae and M. acridum.</title>
        <authorList>
            <person name="Gao Q."/>
            <person name="Jin K."/>
            <person name="Ying S.H."/>
            <person name="Zhang Y."/>
            <person name="Xiao G."/>
            <person name="Shang Y."/>
            <person name="Duan Z."/>
            <person name="Hu X."/>
            <person name="Xie X.Q."/>
            <person name="Zhou G."/>
            <person name="Peng G."/>
            <person name="Luo Z."/>
            <person name="Huang W."/>
            <person name="Wang B."/>
            <person name="Fang W."/>
            <person name="Wang S."/>
            <person name="Zhong Y."/>
            <person name="Ma L.J."/>
            <person name="St Leger R.J."/>
            <person name="Zhao G.P."/>
            <person name="Pei Y."/>
            <person name="Feng M.G."/>
            <person name="Xia Y."/>
            <person name="Wang C."/>
        </authorList>
    </citation>
    <scope>NUCLEOTIDE SEQUENCE [LARGE SCALE GENOMIC DNA]</scope>
    <source>
        <strain evidence="2 3">CQMa 102</strain>
    </source>
</reference>
<keyword evidence="1" id="KW-0472">Membrane</keyword>
<proteinExistence type="predicted"/>
<evidence type="ECO:0000313" key="3">
    <source>
        <dbReference type="Proteomes" id="UP000002499"/>
    </source>
</evidence>
<evidence type="ECO:0000256" key="1">
    <source>
        <dbReference type="SAM" id="Phobius"/>
    </source>
</evidence>
<accession>E9DRR6</accession>
<keyword evidence="3" id="KW-1185">Reference proteome</keyword>
<sequence length="568" mass="64217">MSSLGKKQVMKIMVASCGGDIDEADLVNMSRSVVLFCPRNSYYQGTRWKRELLHVPRLGGRNKEPVPPGVCPGDGLCKLKIPRPGHDKSAHGQLIFQLRFTHLLRTRKLEKPHTHQFEVSAAVRPHMAHQRFSATRLCYLNIILVIASRCLLVLSEPIVQKSASSILGDPNRPVPDYVKRYAPLVWLHSEDPFRPADLLQHIRHTTPTANQKPISDLPDLDLDNLALLNNVSSGQVALTSNDDVTALPDWLFGQLPDESGRIVNATPCVVILVEQSPRDVDAFFFYFYSYDRGANITQVLEPLNRLIKDTEHGMHFGDHVGDCHSKREHNMVRFRDGKPNGIYYSQHSGGAAYAWDHADLSMKDGRRIRLTRKLCIIRVGGTPSPRPKAITHLSVLVDYCDAGQLWDPTLSAYFYHLEPSNFTLTRLFPSAPALPATPDLTSFFYFTGIWGDAQYPDDHPLQKTVPYFGLKRFVSGPQGPIVKHLVRKGLFPDQRERKPWLQWAVGIFMSWYPCCLRGWRKWVSGTAVIGFVVLLALGVRHAVKSHRKKGYKRIESDIPLEDLSDSQR</sequence>
<evidence type="ECO:0000313" key="2">
    <source>
        <dbReference type="EMBL" id="EFY93944.1"/>
    </source>
</evidence>
<dbReference type="InParanoid" id="E9DRR6"/>
<dbReference type="eggNOG" id="ENOG502R5A8">
    <property type="taxonomic scope" value="Eukaryota"/>
</dbReference>
<dbReference type="Proteomes" id="UP000002499">
    <property type="component" value="Unassembled WGS sequence"/>
</dbReference>
<protein>
    <submittedName>
        <fullName evidence="2">Vacuolar protein sorting-associated protein 62</fullName>
    </submittedName>
</protein>
<dbReference type="OrthoDB" id="188042at2759"/>
<keyword evidence="1" id="KW-0812">Transmembrane</keyword>
<dbReference type="EMBL" id="GL698470">
    <property type="protein sequence ID" value="EFY93944.1"/>
    <property type="molecule type" value="Genomic_DNA"/>
</dbReference>
<organism evidence="3">
    <name type="scientific">Metarhizium acridum (strain CQMa 102)</name>
    <dbReference type="NCBI Taxonomy" id="655827"/>
    <lineage>
        <taxon>Eukaryota</taxon>
        <taxon>Fungi</taxon>
        <taxon>Dikarya</taxon>
        <taxon>Ascomycota</taxon>
        <taxon>Pezizomycotina</taxon>
        <taxon>Sordariomycetes</taxon>
        <taxon>Hypocreomycetidae</taxon>
        <taxon>Hypocreales</taxon>
        <taxon>Clavicipitaceae</taxon>
        <taxon>Metarhizium</taxon>
    </lineage>
</organism>
<gene>
    <name evidence="2" type="ORF">MAC_00435</name>
</gene>